<organism evidence="1 2">
    <name type="scientific">Nostoc commune NIES-4072</name>
    <dbReference type="NCBI Taxonomy" id="2005467"/>
    <lineage>
        <taxon>Bacteria</taxon>
        <taxon>Bacillati</taxon>
        <taxon>Cyanobacteriota</taxon>
        <taxon>Cyanophyceae</taxon>
        <taxon>Nostocales</taxon>
        <taxon>Nostocaceae</taxon>
        <taxon>Nostoc</taxon>
    </lineage>
</organism>
<dbReference type="EMBL" id="BDUD01000001">
    <property type="protein sequence ID" value="GBG19098.1"/>
    <property type="molecule type" value="Genomic_DNA"/>
</dbReference>
<evidence type="ECO:0000313" key="2">
    <source>
        <dbReference type="Proteomes" id="UP000245124"/>
    </source>
</evidence>
<gene>
    <name evidence="1" type="ORF">NIES4072_27650</name>
</gene>
<reference evidence="1 2" key="1">
    <citation type="submission" date="2017-06" db="EMBL/GenBank/DDBJ databases">
        <title>Genome sequencing of cyanobaciteial culture collection at National Institute for Environmental Studies (NIES).</title>
        <authorList>
            <person name="Hirose Y."/>
            <person name="Shimura Y."/>
            <person name="Fujisawa T."/>
            <person name="Nakamura Y."/>
            <person name="Kawachi M."/>
        </authorList>
    </citation>
    <scope>NUCLEOTIDE SEQUENCE [LARGE SCALE GENOMIC DNA]</scope>
    <source>
        <strain evidence="1 2">NIES-4072</strain>
    </source>
</reference>
<accession>A0A2R5FNS2</accession>
<protein>
    <submittedName>
        <fullName evidence="1">Uncharacterized protein</fullName>
    </submittedName>
</protein>
<proteinExistence type="predicted"/>
<dbReference type="AlphaFoldDB" id="A0A2R5FNS2"/>
<sequence length="35" mass="4130">MMREQLNFSINDQSTKLEQAQPAEIFILLKTIYQS</sequence>
<name>A0A2R5FNS2_NOSCO</name>
<evidence type="ECO:0000313" key="1">
    <source>
        <dbReference type="EMBL" id="GBG19098.1"/>
    </source>
</evidence>
<dbReference type="Proteomes" id="UP000245124">
    <property type="component" value="Unassembled WGS sequence"/>
</dbReference>
<keyword evidence="2" id="KW-1185">Reference proteome</keyword>
<comment type="caution">
    <text evidence="1">The sequence shown here is derived from an EMBL/GenBank/DDBJ whole genome shotgun (WGS) entry which is preliminary data.</text>
</comment>